<accession>A0A2U8PW61</accession>
<feature type="chain" id="PRO_5016068782" evidence="1">
    <location>
        <begin position="22"/>
        <end position="124"/>
    </location>
</feature>
<dbReference type="Proteomes" id="UP000215884">
    <property type="component" value="Chromosome"/>
</dbReference>
<keyword evidence="1" id="KW-0732">Signal</keyword>
<protein>
    <submittedName>
        <fullName evidence="2">Uncharacterized protein</fullName>
    </submittedName>
</protein>
<organism evidence="2 3">
    <name type="scientific">Bradyrhizobium amphicarpaeae</name>
    <dbReference type="NCBI Taxonomy" id="1404768"/>
    <lineage>
        <taxon>Bacteria</taxon>
        <taxon>Pseudomonadati</taxon>
        <taxon>Pseudomonadota</taxon>
        <taxon>Alphaproteobacteria</taxon>
        <taxon>Hyphomicrobiales</taxon>
        <taxon>Nitrobacteraceae</taxon>
        <taxon>Bradyrhizobium</taxon>
    </lineage>
</organism>
<sequence length="124" mass="13892">MAKFYLLLAISISAFYFSASADEGMKIQFSFGPTKPCTTVFPNPEIRLKHVPAETRTVIVRFRREKDYEMGGQEIPLPSDHLIKSESLRTWGPCNSGLYTYEVIAKASTGAVLAKAEWSEPYPP</sequence>
<name>A0A2U8PW61_9BRAD</name>
<evidence type="ECO:0000313" key="3">
    <source>
        <dbReference type="Proteomes" id="UP000215884"/>
    </source>
</evidence>
<evidence type="ECO:0000313" key="2">
    <source>
        <dbReference type="EMBL" id="AWM02067.1"/>
    </source>
</evidence>
<proteinExistence type="predicted"/>
<keyword evidence="3" id="KW-1185">Reference proteome</keyword>
<reference evidence="2 3" key="2">
    <citation type="journal article" date="2019" name="Int. J. Syst. Evol. Microbiol.">
        <title>Description and complete genome sequence of Bradyrhizobium amphicarpaeae sp. nov., harbouring photosystem and nitrogen-fixation genes.</title>
        <authorList>
            <person name="Bromfield E.S.P."/>
            <person name="Cloutier S."/>
            <person name="Nguyen H.D.T."/>
        </authorList>
    </citation>
    <scope>NUCLEOTIDE SEQUENCE [LARGE SCALE GENOMIC DNA]</scope>
    <source>
        <strain evidence="2 3">39S1MB</strain>
    </source>
</reference>
<evidence type="ECO:0000256" key="1">
    <source>
        <dbReference type="SAM" id="SignalP"/>
    </source>
</evidence>
<gene>
    <name evidence="2" type="ORF">CIT40_19900</name>
</gene>
<dbReference type="AlphaFoldDB" id="A0A2U8PW61"/>
<feature type="signal peptide" evidence="1">
    <location>
        <begin position="1"/>
        <end position="21"/>
    </location>
</feature>
<reference evidence="2 3" key="1">
    <citation type="journal article" date="2017" name="Syst. Appl. Microbiol.">
        <title>Soybeans inoculated with root zone soils of Canadian native legumes harbour diverse and novel Bradyrhizobium spp. that possess agricultural potential.</title>
        <authorList>
            <person name="Bromfield E.S.P."/>
            <person name="Cloutier S."/>
            <person name="Tambong J.T."/>
            <person name="Tran Thi T.V."/>
        </authorList>
    </citation>
    <scope>NUCLEOTIDE SEQUENCE [LARGE SCALE GENOMIC DNA]</scope>
    <source>
        <strain evidence="2 3">39S1MB</strain>
    </source>
</reference>
<dbReference type="EMBL" id="CP029426">
    <property type="protein sequence ID" value="AWM02067.1"/>
    <property type="molecule type" value="Genomic_DNA"/>
</dbReference>